<dbReference type="SUPFAM" id="SSF51735">
    <property type="entry name" value="NAD(P)-binding Rossmann-fold domains"/>
    <property type="match status" value="1"/>
</dbReference>
<dbReference type="Pfam" id="PF00443">
    <property type="entry name" value="UCH"/>
    <property type="match status" value="2"/>
</dbReference>
<dbReference type="GO" id="GO:0004843">
    <property type="term" value="F:cysteine-type deubiquitinase activity"/>
    <property type="evidence" value="ECO:0007669"/>
    <property type="project" value="InterPro"/>
</dbReference>
<feature type="domain" description="USP" evidence="3">
    <location>
        <begin position="253"/>
        <end position="1167"/>
    </location>
</feature>
<dbReference type="FunFam" id="3.40.50.720:FF:000084">
    <property type="entry name" value="Short-chain dehydrogenase reductase"/>
    <property type="match status" value="1"/>
</dbReference>
<dbReference type="WBParaSite" id="BPAG_0001352901-mRNA-1">
    <property type="protein sequence ID" value="BPAG_0001352901-mRNA-1"/>
    <property type="gene ID" value="BPAG_0001352901"/>
</dbReference>
<feature type="domain" description="OTU" evidence="4">
    <location>
        <begin position="928"/>
        <end position="1063"/>
    </location>
</feature>
<dbReference type="PRINTS" id="PR00081">
    <property type="entry name" value="GDHRDH"/>
</dbReference>
<dbReference type="GO" id="GO:0016491">
    <property type="term" value="F:oxidoreductase activity"/>
    <property type="evidence" value="ECO:0007669"/>
    <property type="project" value="UniProtKB-KW"/>
</dbReference>
<feature type="region of interest" description="Disordered" evidence="2">
    <location>
        <begin position="837"/>
        <end position="878"/>
    </location>
</feature>
<keyword evidence="6" id="KW-1185">Reference proteome</keyword>
<dbReference type="InterPro" id="IPR036291">
    <property type="entry name" value="NAD(P)-bd_dom_sf"/>
</dbReference>
<dbReference type="Proteomes" id="UP000278627">
    <property type="component" value="Unassembled WGS sequence"/>
</dbReference>
<dbReference type="PANTHER" id="PTHR43975">
    <property type="entry name" value="ZGC:101858"/>
    <property type="match status" value="1"/>
</dbReference>
<dbReference type="GO" id="GO:0016579">
    <property type="term" value="P:protein deubiquitination"/>
    <property type="evidence" value="ECO:0007669"/>
    <property type="project" value="InterPro"/>
</dbReference>
<dbReference type="Pfam" id="PF13561">
    <property type="entry name" value="adh_short_C2"/>
    <property type="match status" value="1"/>
</dbReference>
<dbReference type="InterPro" id="IPR002347">
    <property type="entry name" value="SDR_fam"/>
</dbReference>
<sequence>MAIEKLQSNEFIVKVRRGRIDQPVFMKKKAVMTFNRDQKDITFLYDNCCTILKTKFISQVPWSPPRGCKLRFISDIRNDEEMILEFENHEKLMEAFSILKNKYLERLQFVFSSEVHSGRGLHTTNIGSRTETSANYETLSMLVESRRSRVKNLIEMFERLAFSPPTLKRSKQSEPRNELTIEERVKPSPSTEKYIKPLPLQFGESEEVKKSQRNPIFVEYNKREHTPVQLIPAMRTLDDYQVNKPTTSKEKFSGFANLGNTCYMNAMLQGLFAMDIFVKDLFKLCKKAQNRKVNLDKVMPMSLALSSLASIRDNTSDHQKRKLLTAVKDVLPFKGSAQQDANEFLVHVLNQVHDECDNLLREQYGIENAAERRIRNPVMANFAFTMQSTIICNMCHHVSQINEDNIILPVTINILDQKNERFPKKFSCFPSMQTLLDDFLKAENVERKCELCQGESGQRTQKFVQLPRCLIILIKRYVYDASKSVKRTDKIDIPLYLTLNGHCTESPTPFFAVSLSTKKIDFAIVSPIKTDLIAISAGAPSPTGRCLDLSDERTSYDTRNVSAMEEAHHATTNFYSHRVDYRTVRTNHGVGFVVPGIGSEFKGRDQVTEDFVVPWSSAEDFKRPLSSLACEELSRMNEEEQLQVVCERSLMQMSDQNKSSDSSLSVEFPEVEAEEENDEADILRGQVDDIHNDHKEKSEEKPIPNIGLFEKMRDEQAGSCRQGVQSASQQEGSVSVTETNSEAKLENTKFYCERSVVVFYASVDIRPVRQGDCEIEPKTGESCMKPLAQSPIAGEMQEKQRQDDYTIKKIVADNFNISHLSQERVGTLTPDAHEAIEDKRGPTRPFTPVPPNTPISVTEQHQEKMSRRNSLSSDDEEILEESSTQLVPYKPISAEKRRAICSQIGLLFNYDCIEKATFRIMSTNDRPSRVADIVGDGNCLFRALAFYFAGSDIEYSRIVEFEAEHWNEFAALKDWSSEIWNDHMNHLLTDNTWGTEIELFAVAAMLSVDVWTYYDQRWICYRPRFRVQNGDIIRISVDDYRVGDNDGIYLLNESNHFTPVLEPSVRNALLLMEGVDERIYDLVMNAKEGFMKPSYRLVSVISHLGHTSESGEFFNSFYELHGHYVCDVWCKKNRGWLLCDDESISSTSERKIRARKNVGYIYFYLNRIAHYSHFSGRVRYNPIKSMSFVATKRLIAIITGASSGIGKATAEYFAEKGYNLSLNGRNEKALEATVKNCMTKGLSKDSVSLDDMFNMFMILTTTGDLTDEKVVNSLVERTMEKFGRTDSLINAAGILINGIISGKVMDCSMQDYDYLMNVNLRSIVQLTRKVVPYLIKTKGSIVNVSSINGPCPFSGVAFYCVSKAGLDQFTKCLALELGPEGVRVNSVNPGVVVTDIHKRSGMTDKDYHEFLDRATKFAALGKTGTAVDIARAIYFLASNKSSFITGDLLRVDGGRGIMHLR</sequence>
<dbReference type="CDD" id="cd22755">
    <property type="entry name" value="OTU_CeDUB-like"/>
    <property type="match status" value="1"/>
</dbReference>
<evidence type="ECO:0000256" key="2">
    <source>
        <dbReference type="SAM" id="MobiDB-lite"/>
    </source>
</evidence>
<dbReference type="PROSITE" id="PS00061">
    <property type="entry name" value="ADH_SHORT"/>
    <property type="match status" value="1"/>
</dbReference>
<dbReference type="InterPro" id="IPR028889">
    <property type="entry name" value="USP"/>
</dbReference>
<dbReference type="Gene3D" id="3.90.70.80">
    <property type="match status" value="1"/>
</dbReference>
<accession>A0A158PSM0</accession>
<dbReference type="CDD" id="cd02257">
    <property type="entry name" value="Peptidase_C19"/>
    <property type="match status" value="2"/>
</dbReference>
<evidence type="ECO:0000256" key="1">
    <source>
        <dbReference type="ARBA" id="ARBA00023002"/>
    </source>
</evidence>
<dbReference type="SUPFAM" id="SSF54001">
    <property type="entry name" value="Cysteine proteinases"/>
    <property type="match status" value="2"/>
</dbReference>
<proteinExistence type="predicted"/>
<dbReference type="InterPro" id="IPR003323">
    <property type="entry name" value="OTU_dom"/>
</dbReference>
<protein>
    <submittedName>
        <fullName evidence="7">Ubiquitin carboxyl-terminal hydrolase</fullName>
    </submittedName>
</protein>
<dbReference type="Gene3D" id="3.90.70.10">
    <property type="entry name" value="Cysteine proteinases"/>
    <property type="match status" value="2"/>
</dbReference>
<dbReference type="STRING" id="6280.A0A158PSM0"/>
<keyword evidence="1" id="KW-0560">Oxidoreductase</keyword>
<evidence type="ECO:0000313" key="5">
    <source>
        <dbReference type="EMBL" id="VDN94642.1"/>
    </source>
</evidence>
<evidence type="ECO:0000259" key="3">
    <source>
        <dbReference type="PROSITE" id="PS50235"/>
    </source>
</evidence>
<dbReference type="PRINTS" id="PR00080">
    <property type="entry name" value="SDRFAMILY"/>
</dbReference>
<evidence type="ECO:0000313" key="6">
    <source>
        <dbReference type="Proteomes" id="UP000278627"/>
    </source>
</evidence>
<name>A0A158PSM0_BRUPA</name>
<dbReference type="PROSITE" id="PS00972">
    <property type="entry name" value="USP_1"/>
    <property type="match status" value="1"/>
</dbReference>
<dbReference type="InterPro" id="IPR020904">
    <property type="entry name" value="Sc_DH/Rdtase_CS"/>
</dbReference>
<gene>
    <name evidence="5" type="ORF">BPAG_LOCUS13457</name>
</gene>
<dbReference type="InterPro" id="IPR001394">
    <property type="entry name" value="Peptidase_C19_UCH"/>
</dbReference>
<dbReference type="InterPro" id="IPR038765">
    <property type="entry name" value="Papain-like_cys_pep_sf"/>
</dbReference>
<evidence type="ECO:0000313" key="7">
    <source>
        <dbReference type="WBParaSite" id="BPAG_0001352901-mRNA-1"/>
    </source>
</evidence>
<organism evidence="7">
    <name type="scientific">Brugia pahangi</name>
    <name type="common">Filarial nematode worm</name>
    <dbReference type="NCBI Taxonomy" id="6280"/>
    <lineage>
        <taxon>Eukaryota</taxon>
        <taxon>Metazoa</taxon>
        <taxon>Ecdysozoa</taxon>
        <taxon>Nematoda</taxon>
        <taxon>Chromadorea</taxon>
        <taxon>Rhabditida</taxon>
        <taxon>Spirurina</taxon>
        <taxon>Spiruromorpha</taxon>
        <taxon>Filarioidea</taxon>
        <taxon>Onchocercidae</taxon>
        <taxon>Brugia</taxon>
    </lineage>
</organism>
<dbReference type="Gene3D" id="3.40.50.720">
    <property type="entry name" value="NAD(P)-binding Rossmann-like Domain"/>
    <property type="match status" value="1"/>
</dbReference>
<feature type="compositionally biased region" description="Basic and acidic residues" evidence="2">
    <location>
        <begin position="171"/>
        <end position="186"/>
    </location>
</feature>
<dbReference type="PROSITE" id="PS50802">
    <property type="entry name" value="OTU"/>
    <property type="match status" value="1"/>
</dbReference>
<dbReference type="PROSITE" id="PS50235">
    <property type="entry name" value="USP_3"/>
    <property type="match status" value="1"/>
</dbReference>
<reference evidence="5 6" key="2">
    <citation type="submission" date="2018-11" db="EMBL/GenBank/DDBJ databases">
        <authorList>
            <consortium name="Pathogen Informatics"/>
        </authorList>
    </citation>
    <scope>NUCLEOTIDE SEQUENCE [LARGE SCALE GENOMIC DNA]</scope>
</reference>
<reference evidence="7" key="1">
    <citation type="submission" date="2016-04" db="UniProtKB">
        <authorList>
            <consortium name="WormBaseParasite"/>
        </authorList>
    </citation>
    <scope>IDENTIFICATION</scope>
</reference>
<dbReference type="PANTHER" id="PTHR43975:SF2">
    <property type="entry name" value="EG:BACR7A4.14 PROTEIN-RELATED"/>
    <property type="match status" value="1"/>
</dbReference>
<dbReference type="EMBL" id="UZAD01013396">
    <property type="protein sequence ID" value="VDN94642.1"/>
    <property type="molecule type" value="Genomic_DNA"/>
</dbReference>
<dbReference type="InterPro" id="IPR018200">
    <property type="entry name" value="USP_CS"/>
</dbReference>
<evidence type="ECO:0000259" key="4">
    <source>
        <dbReference type="PROSITE" id="PS50802"/>
    </source>
</evidence>
<feature type="region of interest" description="Disordered" evidence="2">
    <location>
        <begin position="167"/>
        <end position="190"/>
    </location>
</feature>